<dbReference type="CDD" id="cd01948">
    <property type="entry name" value="EAL"/>
    <property type="match status" value="1"/>
</dbReference>
<dbReference type="Proteomes" id="UP001312893">
    <property type="component" value="Unassembled WGS sequence"/>
</dbReference>
<dbReference type="InterPro" id="IPR001633">
    <property type="entry name" value="EAL_dom"/>
</dbReference>
<reference evidence="4 5" key="1">
    <citation type="submission" date="2024-04" db="EMBL/GenBank/DDBJ databases">
        <title>Two novel Raoultella species associated with bleeding cankers of broadleaf hosts, Raoultella scottia sp. nov. and Raoultella lignicola sp. nov.</title>
        <authorList>
            <person name="Brady C.L."/>
        </authorList>
    </citation>
    <scope>NUCLEOTIDE SEQUENCE [LARGE SCALE GENOMIC DNA]</scope>
    <source>
        <strain evidence="4 5">TW_WC1a.1</strain>
    </source>
</reference>
<feature type="domain" description="GGDEF" evidence="3">
    <location>
        <begin position="378"/>
        <end position="514"/>
    </location>
</feature>
<keyword evidence="1" id="KW-0472">Membrane</keyword>
<comment type="caution">
    <text evidence="4">The sequence shown here is derived from an EMBL/GenBank/DDBJ whole genome shotgun (WGS) entry which is preliminary data.</text>
</comment>
<evidence type="ECO:0000259" key="2">
    <source>
        <dbReference type="PROSITE" id="PS50883"/>
    </source>
</evidence>
<dbReference type="SMART" id="SM00052">
    <property type="entry name" value="EAL"/>
    <property type="match status" value="1"/>
</dbReference>
<dbReference type="SUPFAM" id="SSF141868">
    <property type="entry name" value="EAL domain-like"/>
    <property type="match status" value="1"/>
</dbReference>
<dbReference type="PROSITE" id="PS50887">
    <property type="entry name" value="GGDEF"/>
    <property type="match status" value="1"/>
</dbReference>
<keyword evidence="5" id="KW-1185">Reference proteome</keyword>
<dbReference type="CDD" id="cd18773">
    <property type="entry name" value="PDC1_HK_sensor"/>
    <property type="match status" value="1"/>
</dbReference>
<feature type="domain" description="EAL" evidence="2">
    <location>
        <begin position="521"/>
        <end position="777"/>
    </location>
</feature>
<dbReference type="SUPFAM" id="SSF55073">
    <property type="entry name" value="Nucleotide cyclase"/>
    <property type="match status" value="1"/>
</dbReference>
<dbReference type="PANTHER" id="PTHR33121:SF71">
    <property type="entry name" value="OXYGEN SENSOR PROTEIN DOSP"/>
    <property type="match status" value="1"/>
</dbReference>
<keyword evidence="1" id="KW-0812">Transmembrane</keyword>
<evidence type="ECO:0000259" key="3">
    <source>
        <dbReference type="PROSITE" id="PS50887"/>
    </source>
</evidence>
<name>A0ABU9FB43_9ENTR</name>
<dbReference type="InterPro" id="IPR043128">
    <property type="entry name" value="Rev_trsase/Diguanyl_cyclase"/>
</dbReference>
<dbReference type="PROSITE" id="PS50883">
    <property type="entry name" value="EAL"/>
    <property type="match status" value="1"/>
</dbReference>
<proteinExistence type="predicted"/>
<feature type="transmembrane region" description="Helical" evidence="1">
    <location>
        <begin position="281"/>
        <end position="301"/>
    </location>
</feature>
<keyword evidence="1" id="KW-1133">Transmembrane helix</keyword>
<dbReference type="InterPro" id="IPR050706">
    <property type="entry name" value="Cyclic-di-GMP_PDE-like"/>
</dbReference>
<evidence type="ECO:0000313" key="5">
    <source>
        <dbReference type="Proteomes" id="UP001312893"/>
    </source>
</evidence>
<dbReference type="InterPro" id="IPR035919">
    <property type="entry name" value="EAL_sf"/>
</dbReference>
<evidence type="ECO:0000313" key="4">
    <source>
        <dbReference type="EMBL" id="MEL0553016.1"/>
    </source>
</evidence>
<dbReference type="Pfam" id="PF00563">
    <property type="entry name" value="EAL"/>
    <property type="match status" value="1"/>
</dbReference>
<dbReference type="RefSeq" id="WP_227540096.1">
    <property type="nucleotide sequence ID" value="NZ_JARXNK020000104.1"/>
</dbReference>
<sequence length="781" mass="87806">MVSKQLLLSNSQLVQHKLEDFFERPLQVSNLLQQYIQGSDDNIPEQQLVPELVYLTAHALNSTPAFKSLSWAETSGRYYSVVRNDHSNQIYLQRTLASEPQRLVSYSGITKDSTIVKVNEHFNVTGQPWFVKARQKKQPFWSIERLTGSPTIIYHLPVFNKQGMFRGLISSGTMPADMKGYLQSILPGTRSALLISDESNHIVASSGITAALQQNQPVIRQILKTSRPQDVTSFNIDGREYLATVFDVQDRDRALKWKALMIAPYKQANTAMNQQRLMMTLSNMLFIFALMVVLALIISHFTGTLKEVADKVRPGLMPWTKQPKRLFPEIANLDEALNNVSQTLPGAFENKRKKLEEDPETGFLNRNGLLLTESLYDNRNLLAMVHVSNYNSVKNVLGNELARQFIRQFALRIREILPEGALCCRDREDLFIIAFAGTYESKDVAYYSSLLSSIFRLATPESSGDAHIFTGHVGMVQDTLSQENISECLMNVSIALQHAQLQRSGASELFTSQMREEEVNNLRLHQALCDDLQTEGFHLVLQPIVSFEEGSHCKEGECLIRWQSNVLGFVPPDKFIGLAEHTGMIVPLGKWIVETACRELAAFIANGAPQDFKLHVNISAVQLQQPDFSTHLLAAIQRYELMNSNICIEITESVLLHDTHRVVKILAYLRRLGVSVAIDDFGSGYSSLSYLHSLPFDCLKIDRGFVKNVLDDKKSEAVIASVLMLAQSFEVPLVAEGVETAEMAAKLKEMGCDLAQGYYYSRPKAFDQFAPENGILFVEPE</sequence>
<protein>
    <submittedName>
        <fullName evidence="4">EAL domain-containing protein</fullName>
    </submittedName>
</protein>
<dbReference type="PANTHER" id="PTHR33121">
    <property type="entry name" value="CYCLIC DI-GMP PHOSPHODIESTERASE PDEF"/>
    <property type="match status" value="1"/>
</dbReference>
<accession>A0ABU9FB43</accession>
<dbReference type="InterPro" id="IPR029787">
    <property type="entry name" value="Nucleotide_cyclase"/>
</dbReference>
<organism evidence="4 5">
    <name type="scientific">Raoultella lignicola</name>
    <dbReference type="NCBI Taxonomy" id="3040939"/>
    <lineage>
        <taxon>Bacteria</taxon>
        <taxon>Pseudomonadati</taxon>
        <taxon>Pseudomonadota</taxon>
        <taxon>Gammaproteobacteria</taxon>
        <taxon>Enterobacterales</taxon>
        <taxon>Enterobacteriaceae</taxon>
        <taxon>Klebsiella/Raoultella group</taxon>
        <taxon>Raoultella</taxon>
    </lineage>
</organism>
<dbReference type="Gene3D" id="3.20.20.450">
    <property type="entry name" value="EAL domain"/>
    <property type="match status" value="1"/>
</dbReference>
<evidence type="ECO:0000256" key="1">
    <source>
        <dbReference type="SAM" id="Phobius"/>
    </source>
</evidence>
<dbReference type="EMBL" id="JARXNK020000104">
    <property type="protein sequence ID" value="MEL0553016.1"/>
    <property type="molecule type" value="Genomic_DNA"/>
</dbReference>
<dbReference type="Gene3D" id="3.30.450.20">
    <property type="entry name" value="PAS domain"/>
    <property type="match status" value="1"/>
</dbReference>
<gene>
    <name evidence="4" type="ORF">QFI96_015065</name>
</gene>
<dbReference type="SMART" id="SM00267">
    <property type="entry name" value="GGDEF"/>
    <property type="match status" value="1"/>
</dbReference>
<dbReference type="Gene3D" id="3.30.70.270">
    <property type="match status" value="1"/>
</dbReference>
<dbReference type="InterPro" id="IPR000160">
    <property type="entry name" value="GGDEF_dom"/>
</dbReference>
<dbReference type="Pfam" id="PF00990">
    <property type="entry name" value="GGDEF"/>
    <property type="match status" value="1"/>
</dbReference>